<evidence type="ECO:0000313" key="4">
    <source>
        <dbReference type="Proteomes" id="UP000632377"/>
    </source>
</evidence>
<dbReference type="NCBIfam" id="TIGR00252">
    <property type="entry name" value="YraN family protein"/>
    <property type="match status" value="1"/>
</dbReference>
<dbReference type="InterPro" id="IPR011335">
    <property type="entry name" value="Restrct_endonuc-II-like"/>
</dbReference>
<dbReference type="InterPro" id="IPR003509">
    <property type="entry name" value="UPF0102_YraN-like"/>
</dbReference>
<dbReference type="Proteomes" id="UP000632377">
    <property type="component" value="Unassembled WGS sequence"/>
</dbReference>
<comment type="similarity">
    <text evidence="1 2">Belongs to the UPF0102 family.</text>
</comment>
<organism evidence="3 4">
    <name type="scientific">Clostridium rhizosphaerae</name>
    <dbReference type="NCBI Taxonomy" id="2803861"/>
    <lineage>
        <taxon>Bacteria</taxon>
        <taxon>Bacillati</taxon>
        <taxon>Bacillota</taxon>
        <taxon>Clostridia</taxon>
        <taxon>Eubacteriales</taxon>
        <taxon>Clostridiaceae</taxon>
        <taxon>Clostridium</taxon>
    </lineage>
</organism>
<dbReference type="Pfam" id="PF02021">
    <property type="entry name" value="UPF0102"/>
    <property type="match status" value="1"/>
</dbReference>
<accession>A0ABS1T8B4</accession>
<comment type="caution">
    <text evidence="3">The sequence shown here is derived from an EMBL/GenBank/DDBJ whole genome shotgun (WGS) entry which is preliminary data.</text>
</comment>
<evidence type="ECO:0000256" key="1">
    <source>
        <dbReference type="ARBA" id="ARBA00006738"/>
    </source>
</evidence>
<dbReference type="RefSeq" id="WP_202747549.1">
    <property type="nucleotide sequence ID" value="NZ_JAESWC010000002.1"/>
</dbReference>
<dbReference type="PANTHER" id="PTHR34039">
    <property type="entry name" value="UPF0102 PROTEIN YRAN"/>
    <property type="match status" value="1"/>
</dbReference>
<proteinExistence type="inferred from homology"/>
<sequence>MNNQNKPVGSYGEEIAENYIKNLGYEIMSRNFRCNIGEIDIIARDGNYITFIEVKTRYDKQYGYPREAVTKGKQYKICKVAQFYILKNRIEKLTFRFDVIEVILNKYCNEYTVTLIKNAFQT</sequence>
<reference evidence="3 4" key="1">
    <citation type="submission" date="2021-01" db="EMBL/GenBank/DDBJ databases">
        <title>Genome public.</title>
        <authorList>
            <person name="Liu C."/>
            <person name="Sun Q."/>
        </authorList>
    </citation>
    <scope>NUCLEOTIDE SEQUENCE [LARGE SCALE GENOMIC DNA]</scope>
    <source>
        <strain evidence="3 4">YIM B02515</strain>
    </source>
</reference>
<dbReference type="CDD" id="cd20736">
    <property type="entry name" value="PoNe_Nuclease"/>
    <property type="match status" value="1"/>
</dbReference>
<dbReference type="SUPFAM" id="SSF52980">
    <property type="entry name" value="Restriction endonuclease-like"/>
    <property type="match status" value="1"/>
</dbReference>
<dbReference type="PANTHER" id="PTHR34039:SF1">
    <property type="entry name" value="UPF0102 PROTEIN YRAN"/>
    <property type="match status" value="1"/>
</dbReference>
<protein>
    <recommendedName>
        <fullName evidence="2">UPF0102 protein JK636_03965</fullName>
    </recommendedName>
</protein>
<gene>
    <name evidence="3" type="ORF">JK636_03965</name>
</gene>
<dbReference type="NCBIfam" id="NF009154">
    <property type="entry name" value="PRK12497.3-3"/>
    <property type="match status" value="1"/>
</dbReference>
<dbReference type="HAMAP" id="MF_00048">
    <property type="entry name" value="UPF0102"/>
    <property type="match status" value="1"/>
</dbReference>
<dbReference type="EMBL" id="JAESWC010000002">
    <property type="protein sequence ID" value="MBL4934911.1"/>
    <property type="molecule type" value="Genomic_DNA"/>
</dbReference>
<name>A0ABS1T8B4_9CLOT</name>
<dbReference type="Gene3D" id="3.40.1350.10">
    <property type="match status" value="1"/>
</dbReference>
<dbReference type="InterPro" id="IPR011856">
    <property type="entry name" value="tRNA_endonuc-like_dom_sf"/>
</dbReference>
<evidence type="ECO:0000313" key="3">
    <source>
        <dbReference type="EMBL" id="MBL4934911.1"/>
    </source>
</evidence>
<evidence type="ECO:0000256" key="2">
    <source>
        <dbReference type="HAMAP-Rule" id="MF_00048"/>
    </source>
</evidence>
<keyword evidence="4" id="KW-1185">Reference proteome</keyword>
<dbReference type="NCBIfam" id="NF009150">
    <property type="entry name" value="PRK12497.1-3"/>
    <property type="match status" value="1"/>
</dbReference>